<keyword evidence="1" id="KW-1133">Transmembrane helix</keyword>
<reference evidence="2" key="2">
    <citation type="journal article" date="2015" name="Fish Shellfish Immunol.">
        <title>Early steps in the European eel (Anguilla anguilla)-Vibrio vulnificus interaction in the gills: Role of the RtxA13 toxin.</title>
        <authorList>
            <person name="Callol A."/>
            <person name="Pajuelo D."/>
            <person name="Ebbesson L."/>
            <person name="Teles M."/>
            <person name="MacKenzie S."/>
            <person name="Amaro C."/>
        </authorList>
    </citation>
    <scope>NUCLEOTIDE SEQUENCE</scope>
</reference>
<dbReference type="EMBL" id="GBXM01010149">
    <property type="protein sequence ID" value="JAH98428.1"/>
    <property type="molecule type" value="Transcribed_RNA"/>
</dbReference>
<dbReference type="AlphaFoldDB" id="A0A0E9X9Q7"/>
<proteinExistence type="predicted"/>
<feature type="transmembrane region" description="Helical" evidence="1">
    <location>
        <begin position="53"/>
        <end position="79"/>
    </location>
</feature>
<evidence type="ECO:0000313" key="2">
    <source>
        <dbReference type="EMBL" id="JAH98428.1"/>
    </source>
</evidence>
<reference evidence="2" key="1">
    <citation type="submission" date="2014-11" db="EMBL/GenBank/DDBJ databases">
        <authorList>
            <person name="Amaro Gonzalez C."/>
        </authorList>
    </citation>
    <scope>NUCLEOTIDE SEQUENCE</scope>
</reference>
<sequence length="106" mass="12298">MTETTGSESLWIFLWRLAEECGVKGNENVSALPLVYFTDFTIQSPFSTCLKKCLCIVFCDGFYACMYTCVCCAYIYVLACTHKNVYIFMHTANLLFFFYFFINIFP</sequence>
<keyword evidence="1" id="KW-0812">Transmembrane</keyword>
<feature type="transmembrane region" description="Helical" evidence="1">
    <location>
        <begin position="85"/>
        <end position="105"/>
    </location>
</feature>
<evidence type="ECO:0000256" key="1">
    <source>
        <dbReference type="SAM" id="Phobius"/>
    </source>
</evidence>
<accession>A0A0E9X9Q7</accession>
<protein>
    <submittedName>
        <fullName evidence="2">Uncharacterized protein</fullName>
    </submittedName>
</protein>
<keyword evidence="1" id="KW-0472">Membrane</keyword>
<name>A0A0E9X9Q7_ANGAN</name>
<organism evidence="2">
    <name type="scientific">Anguilla anguilla</name>
    <name type="common">European freshwater eel</name>
    <name type="synonym">Muraena anguilla</name>
    <dbReference type="NCBI Taxonomy" id="7936"/>
    <lineage>
        <taxon>Eukaryota</taxon>
        <taxon>Metazoa</taxon>
        <taxon>Chordata</taxon>
        <taxon>Craniata</taxon>
        <taxon>Vertebrata</taxon>
        <taxon>Euteleostomi</taxon>
        <taxon>Actinopterygii</taxon>
        <taxon>Neopterygii</taxon>
        <taxon>Teleostei</taxon>
        <taxon>Anguilliformes</taxon>
        <taxon>Anguillidae</taxon>
        <taxon>Anguilla</taxon>
    </lineage>
</organism>